<keyword evidence="3" id="KW-0963">Cytoplasm</keyword>
<reference evidence="10" key="2">
    <citation type="journal article" date="2023" name="Science">
        <title>Genomic signatures of disease resistance in endangered staghorn corals.</title>
        <authorList>
            <person name="Vollmer S.V."/>
            <person name="Selwyn J.D."/>
            <person name="Despard B.A."/>
            <person name="Roesel C.L."/>
        </authorList>
    </citation>
    <scope>NUCLEOTIDE SEQUENCE</scope>
    <source>
        <strain evidence="10">K2</strain>
    </source>
</reference>
<dbReference type="SUPFAM" id="SSF82185">
    <property type="entry name" value="Histone H3 K4-specific methyltransferase SET7/9 N-terminal domain"/>
    <property type="match status" value="3"/>
</dbReference>
<sequence length="303" mass="34977">MPEKLSEVLMETTDSQLDDDAVEKAQDQEEKTLPNGQEGESSKVTQPYDAMRNEPHLVNLIVESYLGEKDERGFFHGIGTAYFKGDHVYSGSFVNGLMDGTGLYIWSHGVKYDGDFRKNKIEGRGIYTWSDESTYDGEVLNGLRHGQGTYTCGTIPSSYTGVWKFGKRYGEGILRYDKEGLSYYDGHWVNNRRHGFGMRRYASGNIYKGDWRDNIRHGMGTMHWHDKNERYEGQWENGFQHGQGEHSWYLKRIQGSQYPLRNYYVGEWLNGLRHGHGTFYYATGAKYVGEWMNNMKHGNGKNF</sequence>
<evidence type="ECO:0000256" key="7">
    <source>
        <dbReference type="ARBA" id="ARBA00023212"/>
    </source>
</evidence>
<evidence type="ECO:0000256" key="9">
    <source>
        <dbReference type="SAM" id="MobiDB-lite"/>
    </source>
</evidence>
<dbReference type="GO" id="GO:0031514">
    <property type="term" value="C:motile cilium"/>
    <property type="evidence" value="ECO:0007669"/>
    <property type="project" value="UniProtKB-SubCell"/>
</dbReference>
<dbReference type="EMBL" id="JARQWQ010000080">
    <property type="protein sequence ID" value="KAK2553082.1"/>
    <property type="molecule type" value="Genomic_DNA"/>
</dbReference>
<accession>A0AAD9UX83</accession>
<evidence type="ECO:0000256" key="3">
    <source>
        <dbReference type="ARBA" id="ARBA00022490"/>
    </source>
</evidence>
<keyword evidence="6" id="KW-0969">Cilium</keyword>
<name>A0AAD9UX83_ACRCE</name>
<dbReference type="PANTHER" id="PTHR46613:SF1">
    <property type="entry name" value="RADIAL SPOKE HEAD 10 HOMOLOG B-RELATED"/>
    <property type="match status" value="1"/>
</dbReference>
<evidence type="ECO:0000256" key="1">
    <source>
        <dbReference type="ARBA" id="ARBA00004230"/>
    </source>
</evidence>
<keyword evidence="4" id="KW-0677">Repeat</keyword>
<dbReference type="GO" id="GO:0005930">
    <property type="term" value="C:axoneme"/>
    <property type="evidence" value="ECO:0007669"/>
    <property type="project" value="UniProtKB-SubCell"/>
</dbReference>
<reference evidence="10" key="1">
    <citation type="journal article" date="2023" name="G3 (Bethesda)">
        <title>Whole genome assembly and annotation of the endangered Caribbean coral Acropora cervicornis.</title>
        <authorList>
            <person name="Selwyn J.D."/>
            <person name="Vollmer S.V."/>
        </authorList>
    </citation>
    <scope>NUCLEOTIDE SEQUENCE</scope>
    <source>
        <strain evidence="10">K2</strain>
    </source>
</reference>
<organism evidence="10 11">
    <name type="scientific">Acropora cervicornis</name>
    <name type="common">Staghorn coral</name>
    <dbReference type="NCBI Taxonomy" id="6130"/>
    <lineage>
        <taxon>Eukaryota</taxon>
        <taxon>Metazoa</taxon>
        <taxon>Cnidaria</taxon>
        <taxon>Anthozoa</taxon>
        <taxon>Hexacorallia</taxon>
        <taxon>Scleractinia</taxon>
        <taxon>Astrocoeniina</taxon>
        <taxon>Acroporidae</taxon>
        <taxon>Acropora</taxon>
    </lineage>
</organism>
<dbReference type="Pfam" id="PF02493">
    <property type="entry name" value="MORN"/>
    <property type="match status" value="9"/>
</dbReference>
<comment type="caution">
    <text evidence="10">The sequence shown here is derived from an EMBL/GenBank/DDBJ whole genome shotgun (WGS) entry which is preliminary data.</text>
</comment>
<evidence type="ECO:0000256" key="5">
    <source>
        <dbReference type="ARBA" id="ARBA00022846"/>
    </source>
</evidence>
<proteinExistence type="predicted"/>
<protein>
    <submittedName>
        <fullName evidence="10">Radial spoke head 10-like protein B</fullName>
    </submittedName>
</protein>
<dbReference type="Proteomes" id="UP001249851">
    <property type="component" value="Unassembled WGS sequence"/>
</dbReference>
<feature type="compositionally biased region" description="Basic and acidic residues" evidence="9">
    <location>
        <begin position="22"/>
        <end position="32"/>
    </location>
</feature>
<gene>
    <name evidence="10" type="ORF">P5673_025530</name>
</gene>
<evidence type="ECO:0000313" key="10">
    <source>
        <dbReference type="EMBL" id="KAK2553082.1"/>
    </source>
</evidence>
<dbReference type="SMART" id="SM00698">
    <property type="entry name" value="MORN"/>
    <property type="match status" value="9"/>
</dbReference>
<keyword evidence="7" id="KW-0206">Cytoskeleton</keyword>
<dbReference type="InterPro" id="IPR003409">
    <property type="entry name" value="MORN"/>
</dbReference>
<dbReference type="Gene3D" id="2.20.110.10">
    <property type="entry name" value="Histone H3 K4-specific methyltransferase SET7/9 N-terminal domain"/>
    <property type="match status" value="3"/>
</dbReference>
<evidence type="ECO:0000256" key="8">
    <source>
        <dbReference type="ARBA" id="ARBA00023273"/>
    </source>
</evidence>
<dbReference type="PANTHER" id="PTHR46613">
    <property type="entry name" value="RADIAL SPOKE HEAD 10 HOMOLOG B-RELATED"/>
    <property type="match status" value="1"/>
</dbReference>
<keyword evidence="8" id="KW-0966">Cell projection</keyword>
<evidence type="ECO:0000313" key="11">
    <source>
        <dbReference type="Proteomes" id="UP001249851"/>
    </source>
</evidence>
<feature type="region of interest" description="Disordered" evidence="9">
    <location>
        <begin position="1"/>
        <end position="43"/>
    </location>
</feature>
<feature type="compositionally biased region" description="Polar residues" evidence="9">
    <location>
        <begin position="34"/>
        <end position="43"/>
    </location>
</feature>
<evidence type="ECO:0000256" key="4">
    <source>
        <dbReference type="ARBA" id="ARBA00022737"/>
    </source>
</evidence>
<evidence type="ECO:0000256" key="6">
    <source>
        <dbReference type="ARBA" id="ARBA00023069"/>
    </source>
</evidence>
<evidence type="ECO:0000256" key="2">
    <source>
        <dbReference type="ARBA" id="ARBA00004430"/>
    </source>
</evidence>
<dbReference type="AlphaFoldDB" id="A0AAD9UX83"/>
<keyword evidence="5" id="KW-0282">Flagellum</keyword>
<comment type="subcellular location">
    <subcellularLocation>
        <location evidence="1">Cell projection</location>
        <location evidence="1">Cilium</location>
        <location evidence="1">Flagellum</location>
    </subcellularLocation>
    <subcellularLocation>
        <location evidence="2">Cytoplasm</location>
        <location evidence="2">Cytoskeleton</location>
        <location evidence="2">Cilium axoneme</location>
    </subcellularLocation>
</comment>
<keyword evidence="11" id="KW-1185">Reference proteome</keyword>